<evidence type="ECO:0000259" key="3">
    <source>
        <dbReference type="PROSITE" id="PS50158"/>
    </source>
</evidence>
<evidence type="ECO:0000313" key="5">
    <source>
        <dbReference type="Proteomes" id="UP000187203"/>
    </source>
</evidence>
<keyword evidence="5" id="KW-1185">Reference proteome</keyword>
<reference evidence="5" key="1">
    <citation type="submission" date="2013-09" db="EMBL/GenBank/DDBJ databases">
        <title>Corchorus olitorius genome sequencing.</title>
        <authorList>
            <person name="Alam M."/>
            <person name="Haque M.S."/>
            <person name="Islam M.S."/>
            <person name="Emdad E.M."/>
            <person name="Islam M.M."/>
            <person name="Ahmed B."/>
            <person name="Halim A."/>
            <person name="Hossen Q.M.M."/>
            <person name="Hossain M.Z."/>
            <person name="Ahmed R."/>
            <person name="Khan M.M."/>
            <person name="Islam R."/>
            <person name="Rashid M.M."/>
            <person name="Khan S.A."/>
            <person name="Rahman M.S."/>
            <person name="Alam M."/>
            <person name="Yahiya A.S."/>
            <person name="Khan M.S."/>
            <person name="Azam M.S."/>
            <person name="Haque T."/>
            <person name="Lashkar M.Z.H."/>
            <person name="Akhand A.I."/>
            <person name="Morshed G."/>
            <person name="Roy S."/>
            <person name="Uddin K.S."/>
            <person name="Rabeya T."/>
            <person name="Hossain A.S."/>
            <person name="Chowdhury A."/>
            <person name="Snigdha A.R."/>
            <person name="Mortoza M.S."/>
            <person name="Matin S.A."/>
            <person name="Hoque S.M.E."/>
            <person name="Islam M.K."/>
            <person name="Roy D.K."/>
            <person name="Haider R."/>
            <person name="Moosa M.M."/>
            <person name="Elias S.M."/>
            <person name="Hasan A.M."/>
            <person name="Jahan S."/>
            <person name="Shafiuddin M."/>
            <person name="Mahmood N."/>
            <person name="Shommy N.S."/>
        </authorList>
    </citation>
    <scope>NUCLEOTIDE SEQUENCE [LARGE SCALE GENOMIC DNA]</scope>
    <source>
        <strain evidence="5">cv. O-4</strain>
    </source>
</reference>
<feature type="compositionally biased region" description="Low complexity" evidence="2">
    <location>
        <begin position="165"/>
        <end position="181"/>
    </location>
</feature>
<dbReference type="PANTHER" id="PTHR31286">
    <property type="entry name" value="GLYCINE-RICH CELL WALL STRUCTURAL PROTEIN 1.8-LIKE"/>
    <property type="match status" value="1"/>
</dbReference>
<evidence type="ECO:0000256" key="1">
    <source>
        <dbReference type="PROSITE-ProRule" id="PRU00047"/>
    </source>
</evidence>
<comment type="caution">
    <text evidence="4">The sequence shown here is derived from an EMBL/GenBank/DDBJ whole genome shotgun (WGS) entry which is preliminary data.</text>
</comment>
<dbReference type="Proteomes" id="UP000187203">
    <property type="component" value="Unassembled WGS sequence"/>
</dbReference>
<dbReference type="AlphaFoldDB" id="A0A1R3KS57"/>
<dbReference type="Pfam" id="PF14392">
    <property type="entry name" value="zf-CCHC_4"/>
    <property type="match status" value="1"/>
</dbReference>
<dbReference type="InterPro" id="IPR001878">
    <property type="entry name" value="Znf_CCHC"/>
</dbReference>
<sequence>MVLPFEEPVVDEPDDIVGDLDVLELSTDDAVNIQAKKTFTCGKGGLGEDERDKSMVLKQGPWSVMDCHLVLKEWPEEATLKEIDLPLQKFGMKVLFNVEDPLKTDFNLKRKGAPTMWVKFKYECPPEFCYHCGRLSHSEKDCRFQHDGRKKDFYRHRLRAAPMPQKLQSSKSFKSQNKNLSGQKKQRKVVVTRHQGSLLETLTSKAQPVPGERDNCVVILDSISKFSKATGQMFNLAKSAALFSPNTEVGVKQHILKALGVQEMQQNNVYLGLPSFGGEKQGGRARLYFSKNSCKKCIHGKENSYHKLGGRFFSAQEVQAIKKIPIGPPGG</sequence>
<evidence type="ECO:0000256" key="2">
    <source>
        <dbReference type="SAM" id="MobiDB-lite"/>
    </source>
</evidence>
<feature type="domain" description="CCHC-type" evidence="3">
    <location>
        <begin position="129"/>
        <end position="143"/>
    </location>
</feature>
<name>A0A1R3KS57_9ROSI</name>
<protein>
    <submittedName>
        <fullName evidence="4">Zinc knuckle CX2CX4HX4C</fullName>
    </submittedName>
</protein>
<keyword evidence="1" id="KW-0862">Zinc</keyword>
<accession>A0A1R3KS57</accession>
<dbReference type="EMBL" id="AWUE01012115">
    <property type="protein sequence ID" value="OMP09933.1"/>
    <property type="molecule type" value="Genomic_DNA"/>
</dbReference>
<dbReference type="PROSITE" id="PS50158">
    <property type="entry name" value="ZF_CCHC"/>
    <property type="match status" value="1"/>
</dbReference>
<proteinExistence type="predicted"/>
<organism evidence="4 5">
    <name type="scientific">Corchorus olitorius</name>
    <dbReference type="NCBI Taxonomy" id="93759"/>
    <lineage>
        <taxon>Eukaryota</taxon>
        <taxon>Viridiplantae</taxon>
        <taxon>Streptophyta</taxon>
        <taxon>Embryophyta</taxon>
        <taxon>Tracheophyta</taxon>
        <taxon>Spermatophyta</taxon>
        <taxon>Magnoliopsida</taxon>
        <taxon>eudicotyledons</taxon>
        <taxon>Gunneridae</taxon>
        <taxon>Pentapetalae</taxon>
        <taxon>rosids</taxon>
        <taxon>malvids</taxon>
        <taxon>Malvales</taxon>
        <taxon>Malvaceae</taxon>
        <taxon>Grewioideae</taxon>
        <taxon>Apeibeae</taxon>
        <taxon>Corchorus</taxon>
    </lineage>
</organism>
<keyword evidence="1" id="KW-0863">Zinc-finger</keyword>
<dbReference type="GO" id="GO:0008270">
    <property type="term" value="F:zinc ion binding"/>
    <property type="evidence" value="ECO:0007669"/>
    <property type="project" value="UniProtKB-KW"/>
</dbReference>
<dbReference type="InterPro" id="IPR025836">
    <property type="entry name" value="Zn_knuckle_CX2CX4HX4C"/>
</dbReference>
<gene>
    <name evidence="4" type="ORF">COLO4_04998</name>
</gene>
<dbReference type="GO" id="GO:0003676">
    <property type="term" value="F:nucleic acid binding"/>
    <property type="evidence" value="ECO:0007669"/>
    <property type="project" value="InterPro"/>
</dbReference>
<dbReference type="InterPro" id="IPR040256">
    <property type="entry name" value="At4g02000-like"/>
</dbReference>
<dbReference type="OrthoDB" id="996998at2759"/>
<dbReference type="PANTHER" id="PTHR31286:SF178">
    <property type="entry name" value="DUF4283 DOMAIN-CONTAINING PROTEIN"/>
    <property type="match status" value="1"/>
</dbReference>
<dbReference type="STRING" id="93759.A0A1R3KS57"/>
<evidence type="ECO:0000313" key="4">
    <source>
        <dbReference type="EMBL" id="OMP09933.1"/>
    </source>
</evidence>
<feature type="region of interest" description="Disordered" evidence="2">
    <location>
        <begin position="163"/>
        <end position="187"/>
    </location>
</feature>
<keyword evidence="1" id="KW-0479">Metal-binding</keyword>